<organism evidence="2 3">
    <name type="scientific">Oikopleura dioica</name>
    <name type="common">Tunicate</name>
    <dbReference type="NCBI Taxonomy" id="34765"/>
    <lineage>
        <taxon>Eukaryota</taxon>
        <taxon>Metazoa</taxon>
        <taxon>Chordata</taxon>
        <taxon>Tunicata</taxon>
        <taxon>Appendicularia</taxon>
        <taxon>Copelata</taxon>
        <taxon>Oikopleuridae</taxon>
        <taxon>Oikopleura</taxon>
    </lineage>
</organism>
<dbReference type="Pfam" id="PF02825">
    <property type="entry name" value="WWE"/>
    <property type="match status" value="1"/>
</dbReference>
<evidence type="ECO:0000259" key="1">
    <source>
        <dbReference type="PROSITE" id="PS50918"/>
    </source>
</evidence>
<dbReference type="Gene3D" id="3.30.720.50">
    <property type="match status" value="1"/>
</dbReference>
<proteinExistence type="predicted"/>
<reference evidence="2 3" key="1">
    <citation type="submission" date="2021-04" db="EMBL/GenBank/DDBJ databases">
        <authorList>
            <person name="Bliznina A."/>
        </authorList>
    </citation>
    <scope>NUCLEOTIDE SEQUENCE [LARGE SCALE GENOMIC DNA]</scope>
</reference>
<dbReference type="PROSITE" id="PS50918">
    <property type="entry name" value="WWE"/>
    <property type="match status" value="1"/>
</dbReference>
<gene>
    <name evidence="2" type="ORF">OKIOD_LOCUS14689</name>
</gene>
<dbReference type="EMBL" id="OU015567">
    <property type="protein sequence ID" value="CAG5111643.1"/>
    <property type="molecule type" value="Genomic_DNA"/>
</dbReference>
<name>A0ABN7T5D5_OIKDI</name>
<protein>
    <submittedName>
        <fullName evidence="2">Oidioi.mRNA.OKI2018_I69.chr2.g5924.t1.cds</fullName>
    </submittedName>
</protein>
<evidence type="ECO:0000313" key="3">
    <source>
        <dbReference type="Proteomes" id="UP001158576"/>
    </source>
</evidence>
<accession>A0ABN7T5D5</accession>
<feature type="domain" description="WWE" evidence="1">
    <location>
        <begin position="1"/>
        <end position="54"/>
    </location>
</feature>
<sequence>MEGYQLIFKMVEKAFVDRKTKATVFISGNTYEIDFESKRQYQPNRGTRRRKVTRGSRAELGDRFLGIAGVPKPDPVIDLTNSD</sequence>
<dbReference type="InterPro" id="IPR037197">
    <property type="entry name" value="WWE_dom_sf"/>
</dbReference>
<evidence type="ECO:0000313" key="2">
    <source>
        <dbReference type="EMBL" id="CAG5111643.1"/>
    </source>
</evidence>
<dbReference type="InterPro" id="IPR004170">
    <property type="entry name" value="WWE_dom"/>
</dbReference>
<dbReference type="Proteomes" id="UP001158576">
    <property type="component" value="Chromosome 2"/>
</dbReference>
<keyword evidence="3" id="KW-1185">Reference proteome</keyword>
<dbReference type="SUPFAM" id="SSF117839">
    <property type="entry name" value="WWE domain"/>
    <property type="match status" value="1"/>
</dbReference>